<accession>A0A915E537</accession>
<evidence type="ECO:0000313" key="2">
    <source>
        <dbReference type="Proteomes" id="UP000887574"/>
    </source>
</evidence>
<sequence>MYNRQCKRLFDKIYVVGYGRLFFASNDYSYRLNNLPVEYYEKKEKAQDQEWQEEMKNVNLRFKSDIKELLQKFSKKQSDFKLNQYDTDDIYLTLLITTDGDLQELDEVQREIWAVIENFVPSEEHQFDAKSSSDEDDRSSNEIRQDEIRGEEERRYNHDWLSIMTEEEFAQRFEKL</sequence>
<dbReference type="AlphaFoldDB" id="A0A915E537"/>
<dbReference type="WBParaSite" id="jg26574">
    <property type="protein sequence ID" value="jg26574"/>
    <property type="gene ID" value="jg26574"/>
</dbReference>
<dbReference type="Proteomes" id="UP000887574">
    <property type="component" value="Unplaced"/>
</dbReference>
<proteinExistence type="predicted"/>
<protein>
    <submittedName>
        <fullName evidence="3">Uncharacterized protein</fullName>
    </submittedName>
</protein>
<keyword evidence="2" id="KW-1185">Reference proteome</keyword>
<organism evidence="2 3">
    <name type="scientific">Ditylenchus dipsaci</name>
    <dbReference type="NCBI Taxonomy" id="166011"/>
    <lineage>
        <taxon>Eukaryota</taxon>
        <taxon>Metazoa</taxon>
        <taxon>Ecdysozoa</taxon>
        <taxon>Nematoda</taxon>
        <taxon>Chromadorea</taxon>
        <taxon>Rhabditida</taxon>
        <taxon>Tylenchina</taxon>
        <taxon>Tylenchomorpha</taxon>
        <taxon>Sphaerularioidea</taxon>
        <taxon>Anguinidae</taxon>
        <taxon>Anguininae</taxon>
        <taxon>Ditylenchus</taxon>
    </lineage>
</organism>
<feature type="region of interest" description="Disordered" evidence="1">
    <location>
        <begin position="124"/>
        <end position="150"/>
    </location>
</feature>
<evidence type="ECO:0000313" key="3">
    <source>
        <dbReference type="WBParaSite" id="jg26574"/>
    </source>
</evidence>
<evidence type="ECO:0000256" key="1">
    <source>
        <dbReference type="SAM" id="MobiDB-lite"/>
    </source>
</evidence>
<name>A0A915E537_9BILA</name>
<reference evidence="3" key="1">
    <citation type="submission" date="2022-11" db="UniProtKB">
        <authorList>
            <consortium name="WormBaseParasite"/>
        </authorList>
    </citation>
    <scope>IDENTIFICATION</scope>
</reference>